<evidence type="ECO:0000313" key="4">
    <source>
        <dbReference type="EMBL" id="PAJ71385.1"/>
    </source>
</evidence>
<dbReference type="PANTHER" id="PTHR30055:SF174">
    <property type="entry name" value="TRANSCRIPTIONAL REGULATORY PROTEIN (PROBABLY TETR-FAMILY)-RELATED"/>
    <property type="match status" value="1"/>
</dbReference>
<name>A0A269PGN9_9CORY</name>
<accession>A0A269PGN9</accession>
<feature type="DNA-binding region" description="H-T-H motif" evidence="2">
    <location>
        <begin position="40"/>
        <end position="59"/>
    </location>
</feature>
<proteinExistence type="predicted"/>
<feature type="domain" description="HTH tetR-type" evidence="3">
    <location>
        <begin position="17"/>
        <end position="77"/>
    </location>
</feature>
<dbReference type="Gene3D" id="1.10.357.10">
    <property type="entry name" value="Tetracycline Repressor, domain 2"/>
    <property type="match status" value="1"/>
</dbReference>
<reference evidence="5 7" key="1">
    <citation type="submission" date="2017-08" db="EMBL/GenBank/DDBJ databases">
        <title>Whole genome sequences of 6 clinical strains closest to Corynebacterium imitans.</title>
        <authorList>
            <person name="Bernier A.-M."/>
            <person name="Burdz T."/>
            <person name="Bernard K."/>
        </authorList>
    </citation>
    <scope>NUCLEOTIDE SEQUENCE [LARGE SCALE GENOMIC DNA]</scope>
    <source>
        <strain evidence="5 7">NML92-0415</strain>
    </source>
</reference>
<organism evidence="4 6">
    <name type="scientific">Corynebacterium hadale</name>
    <dbReference type="NCBI Taxonomy" id="2026255"/>
    <lineage>
        <taxon>Bacteria</taxon>
        <taxon>Bacillati</taxon>
        <taxon>Actinomycetota</taxon>
        <taxon>Actinomycetes</taxon>
        <taxon>Mycobacteriales</taxon>
        <taxon>Corynebacteriaceae</taxon>
        <taxon>Corynebacterium</taxon>
    </lineage>
</organism>
<dbReference type="PRINTS" id="PR00455">
    <property type="entry name" value="HTHTETR"/>
</dbReference>
<dbReference type="PROSITE" id="PS50977">
    <property type="entry name" value="HTH_TETR_2"/>
    <property type="match status" value="1"/>
</dbReference>
<evidence type="ECO:0000313" key="5">
    <source>
        <dbReference type="EMBL" id="PAT11757.1"/>
    </source>
</evidence>
<dbReference type="RefSeq" id="WP_095275298.1">
    <property type="nucleotide sequence ID" value="NZ_CP047655.1"/>
</dbReference>
<dbReference type="EMBL" id="NQMQ01000001">
    <property type="protein sequence ID" value="PAJ71385.1"/>
    <property type="molecule type" value="Genomic_DNA"/>
</dbReference>
<evidence type="ECO:0000313" key="6">
    <source>
        <dbReference type="Proteomes" id="UP000215771"/>
    </source>
</evidence>
<evidence type="ECO:0000313" key="7">
    <source>
        <dbReference type="Proteomes" id="UP000218041"/>
    </source>
</evidence>
<dbReference type="SUPFAM" id="SSF46689">
    <property type="entry name" value="Homeodomain-like"/>
    <property type="match status" value="1"/>
</dbReference>
<dbReference type="Proteomes" id="UP000218041">
    <property type="component" value="Unassembled WGS sequence"/>
</dbReference>
<dbReference type="GO" id="GO:0000976">
    <property type="term" value="F:transcription cis-regulatory region binding"/>
    <property type="evidence" value="ECO:0007669"/>
    <property type="project" value="TreeGrafter"/>
</dbReference>
<dbReference type="GO" id="GO:0003700">
    <property type="term" value="F:DNA-binding transcription factor activity"/>
    <property type="evidence" value="ECO:0007669"/>
    <property type="project" value="TreeGrafter"/>
</dbReference>
<evidence type="ECO:0000256" key="2">
    <source>
        <dbReference type="PROSITE-ProRule" id="PRU00335"/>
    </source>
</evidence>
<sequence length="197" mass="21965">MTERHTTHAPQRRLSVEERRQEILDAATEIFSTTPYSEVPTQRIADHCGVSQGLVFHYFDSKAGLYTAFLERTAINLHNAQIAAAEGLESSDTEEIVRRGLDIYLNYIETHPFVWSTGKRGGEEPIEAIHLRIERHDTTVQALCDFLGRSDDRARIAVSGLIGFIDAIALDWVDDGCPAEQRELLINVASAAFLAAL</sequence>
<comment type="caution">
    <text evidence="4">The sequence shown here is derived from an EMBL/GenBank/DDBJ whole genome shotgun (WGS) entry which is preliminary data.</text>
</comment>
<dbReference type="PANTHER" id="PTHR30055">
    <property type="entry name" value="HTH-TYPE TRANSCRIPTIONAL REGULATOR RUTR"/>
    <property type="match status" value="1"/>
</dbReference>
<dbReference type="InterPro" id="IPR009057">
    <property type="entry name" value="Homeodomain-like_sf"/>
</dbReference>
<dbReference type="Proteomes" id="UP000215771">
    <property type="component" value="Unassembled WGS sequence"/>
</dbReference>
<gene>
    <name evidence="4" type="ORF">CIG21_01305</name>
    <name evidence="5" type="ORF">CKJ80_00590</name>
</gene>
<dbReference type="InterPro" id="IPR001647">
    <property type="entry name" value="HTH_TetR"/>
</dbReference>
<protein>
    <submittedName>
        <fullName evidence="5">TetR family transcriptional regulator</fullName>
    </submittedName>
</protein>
<dbReference type="InterPro" id="IPR050109">
    <property type="entry name" value="HTH-type_TetR-like_transc_reg"/>
</dbReference>
<dbReference type="Pfam" id="PF00440">
    <property type="entry name" value="TetR_N"/>
    <property type="match status" value="1"/>
</dbReference>
<dbReference type="AlphaFoldDB" id="A0A269PGN9"/>
<reference evidence="4 6" key="2">
    <citation type="submission" date="2017-08" db="EMBL/GenBank/DDBJ databases">
        <authorList>
            <person name="de Groot N.N."/>
        </authorList>
    </citation>
    <scope>NUCLEOTIDE SEQUENCE [LARGE SCALE GENOMIC DNA]</scope>
    <source>
        <strain evidence="4 6">NBT06-6</strain>
    </source>
</reference>
<keyword evidence="1 2" id="KW-0238">DNA-binding</keyword>
<dbReference type="EMBL" id="NSGP01000001">
    <property type="protein sequence ID" value="PAT11757.1"/>
    <property type="molecule type" value="Genomic_DNA"/>
</dbReference>
<evidence type="ECO:0000259" key="3">
    <source>
        <dbReference type="PROSITE" id="PS50977"/>
    </source>
</evidence>
<evidence type="ECO:0000256" key="1">
    <source>
        <dbReference type="ARBA" id="ARBA00023125"/>
    </source>
</evidence>